<feature type="domain" description="WGR" evidence="1">
    <location>
        <begin position="3"/>
        <end position="72"/>
    </location>
</feature>
<evidence type="ECO:0000313" key="2">
    <source>
        <dbReference type="EMBL" id="SVD99055.1"/>
    </source>
</evidence>
<reference evidence="2" key="1">
    <citation type="submission" date="2018-05" db="EMBL/GenBank/DDBJ databases">
        <authorList>
            <person name="Lanie J.A."/>
            <person name="Ng W.-L."/>
            <person name="Kazmierczak K.M."/>
            <person name="Andrzejewski T.M."/>
            <person name="Davidsen T.M."/>
            <person name="Wayne K.J."/>
            <person name="Tettelin H."/>
            <person name="Glass J.I."/>
            <person name="Rusch D."/>
            <person name="Podicherti R."/>
            <person name="Tsui H.-C.T."/>
            <person name="Winkler M.E."/>
        </authorList>
    </citation>
    <scope>NUCLEOTIDE SEQUENCE</scope>
</reference>
<dbReference type="CDD" id="cd07996">
    <property type="entry name" value="WGR_MMR_like"/>
    <property type="match status" value="1"/>
</dbReference>
<organism evidence="2">
    <name type="scientific">marine metagenome</name>
    <dbReference type="NCBI Taxonomy" id="408172"/>
    <lineage>
        <taxon>unclassified sequences</taxon>
        <taxon>metagenomes</taxon>
        <taxon>ecological metagenomes</taxon>
    </lineage>
</organism>
<dbReference type="InterPro" id="IPR049809">
    <property type="entry name" value="YehF/YfeS-like_WGR"/>
</dbReference>
<gene>
    <name evidence="2" type="ORF">METZ01_LOCUS451909</name>
</gene>
<accession>A0A382ZVK0</accession>
<dbReference type="AlphaFoldDB" id="A0A382ZVK0"/>
<dbReference type="SMART" id="SM00773">
    <property type="entry name" value="WGR"/>
    <property type="match status" value="1"/>
</dbReference>
<dbReference type="InterPro" id="IPR008893">
    <property type="entry name" value="WGR_domain"/>
</dbReference>
<protein>
    <recommendedName>
        <fullName evidence="1">WGR domain-containing protein</fullName>
    </recommendedName>
</protein>
<sequence>MKKYFEYKDAVSNKFWEINLKGKQVTLTYGRIGIKKPASIVKKFKGKSASEDAKKFAESKIREKTNKGYIEK</sequence>
<dbReference type="SUPFAM" id="SSF142921">
    <property type="entry name" value="WGR domain-like"/>
    <property type="match status" value="1"/>
</dbReference>
<dbReference type="Gene3D" id="2.20.140.10">
    <property type="entry name" value="WGR domain"/>
    <property type="match status" value="1"/>
</dbReference>
<dbReference type="InterPro" id="IPR036930">
    <property type="entry name" value="WGR_dom_sf"/>
</dbReference>
<proteinExistence type="predicted"/>
<dbReference type="EMBL" id="UINC01186706">
    <property type="protein sequence ID" value="SVD99055.1"/>
    <property type="molecule type" value="Genomic_DNA"/>
</dbReference>
<dbReference type="Pfam" id="PF05406">
    <property type="entry name" value="WGR"/>
    <property type="match status" value="1"/>
</dbReference>
<evidence type="ECO:0000259" key="1">
    <source>
        <dbReference type="PROSITE" id="PS51977"/>
    </source>
</evidence>
<dbReference type="PROSITE" id="PS51977">
    <property type="entry name" value="WGR"/>
    <property type="match status" value="1"/>
</dbReference>
<name>A0A382ZVK0_9ZZZZ</name>